<dbReference type="EMBL" id="LZRT01000086">
    <property type="protein sequence ID" value="OUM86751.1"/>
    <property type="molecule type" value="Genomic_DNA"/>
</dbReference>
<keyword evidence="1" id="KW-0472">Membrane</keyword>
<evidence type="ECO:0000256" key="1">
    <source>
        <dbReference type="SAM" id="Phobius"/>
    </source>
</evidence>
<feature type="transmembrane region" description="Helical" evidence="1">
    <location>
        <begin position="47"/>
        <end position="69"/>
    </location>
</feature>
<reference evidence="3" key="1">
    <citation type="submission" date="2016-06" db="EMBL/GenBank/DDBJ databases">
        <authorList>
            <person name="Nascimento L."/>
            <person name="Pereira R.V."/>
            <person name="Martins L.F."/>
            <person name="Quaggio R.B."/>
            <person name="Silva A.M."/>
            <person name="Setubal J.C."/>
        </authorList>
    </citation>
    <scope>NUCLEOTIDE SEQUENCE [LARGE SCALE GENOMIC DNA]</scope>
</reference>
<dbReference type="AlphaFoldDB" id="A0A1Y3PHD3"/>
<sequence length="101" mass="12036">MDMNRGQELRKRILSWYAGFLPFYFFFFFLMFFLFDAPGTITPFRVFLVTVYSLFILYSVIPFVLSLVLAKRFPRFSLWLAILPIAVACLDYLTLFLSFKK</sequence>
<dbReference type="Proteomes" id="UP000196475">
    <property type="component" value="Unassembled WGS sequence"/>
</dbReference>
<protein>
    <submittedName>
        <fullName evidence="2">Uncharacterized protein</fullName>
    </submittedName>
</protein>
<gene>
    <name evidence="2" type="ORF">BAA01_03935</name>
</gene>
<organism evidence="2 3">
    <name type="scientific">Bacillus thermozeamaize</name>
    <dbReference type="NCBI Taxonomy" id="230954"/>
    <lineage>
        <taxon>Bacteria</taxon>
        <taxon>Bacillati</taxon>
        <taxon>Bacillota</taxon>
        <taxon>Bacilli</taxon>
        <taxon>Bacillales</taxon>
        <taxon>Bacillaceae</taxon>
        <taxon>Bacillus</taxon>
    </lineage>
</organism>
<proteinExistence type="predicted"/>
<keyword evidence="1" id="KW-0812">Transmembrane</keyword>
<name>A0A1Y3PHD3_9BACI</name>
<evidence type="ECO:0000313" key="3">
    <source>
        <dbReference type="Proteomes" id="UP000196475"/>
    </source>
</evidence>
<feature type="transmembrane region" description="Helical" evidence="1">
    <location>
        <begin position="12"/>
        <end position="35"/>
    </location>
</feature>
<feature type="transmembrane region" description="Helical" evidence="1">
    <location>
        <begin position="76"/>
        <end position="99"/>
    </location>
</feature>
<keyword evidence="1" id="KW-1133">Transmembrane helix</keyword>
<accession>A0A1Y3PHD3</accession>
<comment type="caution">
    <text evidence="2">The sequence shown here is derived from an EMBL/GenBank/DDBJ whole genome shotgun (WGS) entry which is preliminary data.</text>
</comment>
<evidence type="ECO:0000313" key="2">
    <source>
        <dbReference type="EMBL" id="OUM86751.1"/>
    </source>
</evidence>